<dbReference type="Proteomes" id="UP000026714">
    <property type="component" value="Unassembled WGS sequence"/>
</dbReference>
<dbReference type="STRING" id="34103.SAMN05421778_106177"/>
<dbReference type="Gene3D" id="3.20.20.100">
    <property type="entry name" value="NADP-dependent oxidoreductase domain"/>
    <property type="match status" value="1"/>
</dbReference>
<feature type="signal peptide" evidence="2">
    <location>
        <begin position="1"/>
        <end position="41"/>
    </location>
</feature>
<name>A0A059KS55_9BURK</name>
<evidence type="ECO:0000313" key="4">
    <source>
        <dbReference type="EMBL" id="KDB54327.1"/>
    </source>
</evidence>
<dbReference type="InterPro" id="IPR006311">
    <property type="entry name" value="TAT_signal"/>
</dbReference>
<evidence type="ECO:0000259" key="3">
    <source>
        <dbReference type="Pfam" id="PF00248"/>
    </source>
</evidence>
<dbReference type="RefSeq" id="WP_037476973.1">
    <property type="nucleotide sequence ID" value="NZ_AZRA01000002.1"/>
</dbReference>
<dbReference type="AlphaFoldDB" id="A0A059KS55"/>
<dbReference type="InterPro" id="IPR036812">
    <property type="entry name" value="NAD(P)_OxRdtase_dom_sf"/>
</dbReference>
<evidence type="ECO:0000313" key="5">
    <source>
        <dbReference type="Proteomes" id="UP000026714"/>
    </source>
</evidence>
<organism evidence="4 5">
    <name type="scientific">Sphaerotilus natans subsp. natans DSM 6575</name>
    <dbReference type="NCBI Taxonomy" id="1286631"/>
    <lineage>
        <taxon>Bacteria</taxon>
        <taxon>Pseudomonadati</taxon>
        <taxon>Pseudomonadota</taxon>
        <taxon>Betaproteobacteria</taxon>
        <taxon>Burkholderiales</taxon>
        <taxon>Sphaerotilaceae</taxon>
        <taxon>Sphaerotilus</taxon>
    </lineage>
</organism>
<protein>
    <submittedName>
        <fullName evidence="4">Aldo/keto reductase</fullName>
    </submittedName>
</protein>
<dbReference type="PANTHER" id="PTHR43625:SF77">
    <property type="entry name" value="ALDO-KETO REDUCTASE"/>
    <property type="match status" value="1"/>
</dbReference>
<dbReference type="PANTHER" id="PTHR43625">
    <property type="entry name" value="AFLATOXIN B1 ALDEHYDE REDUCTASE"/>
    <property type="match status" value="1"/>
</dbReference>
<dbReference type="InterPro" id="IPR050791">
    <property type="entry name" value="Aldo-Keto_reductase"/>
</dbReference>
<dbReference type="PROSITE" id="PS51318">
    <property type="entry name" value="TAT"/>
    <property type="match status" value="1"/>
</dbReference>
<dbReference type="GO" id="GO:0016491">
    <property type="term" value="F:oxidoreductase activity"/>
    <property type="evidence" value="ECO:0007669"/>
    <property type="project" value="UniProtKB-KW"/>
</dbReference>
<keyword evidence="1" id="KW-0560">Oxidoreductase</keyword>
<dbReference type="PATRIC" id="fig|1286631.3.peg.57"/>
<dbReference type="InterPro" id="IPR023210">
    <property type="entry name" value="NADP_OxRdtase_dom"/>
</dbReference>
<gene>
    <name evidence="4" type="ORF">X805_00570</name>
</gene>
<dbReference type="Pfam" id="PF00248">
    <property type="entry name" value="Aldo_ket_red"/>
    <property type="match status" value="1"/>
</dbReference>
<comment type="caution">
    <text evidence="4">The sequence shown here is derived from an EMBL/GenBank/DDBJ whole genome shotgun (WGS) entry which is preliminary data.</text>
</comment>
<sequence length="397" mass="42869">MTSYTDRSSSSDAVDAPRRQLLATAALLGVAPSLLSACASAATTATSAAVGARRRLGPLEVFPVGLGCQWRQGTAPGVVVDSYSSAFDRPSAIRLIHEAVDRGVTLIDTAEAYGPFLSEEIVGEALQGRRDRVVLETKFGFDIDPVSGQRRPGRLNSRPEHIRAVVEAQLKRLRTDRIDVLIQHRVDPQVPIEEVVGTLKDLIRAGKLRHYGLSEPGLQTVRRAHAEHPMAVIQNEYSMLWRGPEAAVLPLCEELGIGFVCWSPLGMGFLAGGVQADSRFKTAPVTDFRAISPRFAPEVLPANMALVDLVRDWAQRKSATPSQVALAWLLSRKPWIVPIPGTTNAAHLHQNLGAAELRFTPAERAELDAALGAIRIQGDRLPPAVALMSGVEAPPKP</sequence>
<keyword evidence="2" id="KW-0732">Signal</keyword>
<accession>A0A059KS55</accession>
<dbReference type="GO" id="GO:0005737">
    <property type="term" value="C:cytoplasm"/>
    <property type="evidence" value="ECO:0007669"/>
    <property type="project" value="TreeGrafter"/>
</dbReference>
<feature type="chain" id="PRO_5001576743" evidence="2">
    <location>
        <begin position="42"/>
        <end position="397"/>
    </location>
</feature>
<dbReference type="SUPFAM" id="SSF51430">
    <property type="entry name" value="NAD(P)-linked oxidoreductase"/>
    <property type="match status" value="1"/>
</dbReference>
<reference evidence="4 5" key="1">
    <citation type="journal article" date="2014" name="FEMS Microbiol. Ecol.">
        <title>Sphaerotilus natans encrusted with nanoball-shaped Fe(III) oxide minerals formed by nitrate-reducing mixotrophic Fe(II) oxidation.</title>
        <authorList>
            <person name="Park S."/>
            <person name="Kim D.H."/>
            <person name="Lee J.H."/>
            <person name="Hur H.G."/>
        </authorList>
    </citation>
    <scope>NUCLEOTIDE SEQUENCE [LARGE SCALE GENOMIC DNA]</scope>
    <source>
        <strain evidence="4 5">DSM 6575</strain>
    </source>
</reference>
<evidence type="ECO:0000256" key="1">
    <source>
        <dbReference type="ARBA" id="ARBA00023002"/>
    </source>
</evidence>
<evidence type="ECO:0000256" key="2">
    <source>
        <dbReference type="SAM" id="SignalP"/>
    </source>
</evidence>
<keyword evidence="5" id="KW-1185">Reference proteome</keyword>
<dbReference type="eggNOG" id="COG0667">
    <property type="taxonomic scope" value="Bacteria"/>
</dbReference>
<dbReference type="EMBL" id="AZRA01000002">
    <property type="protein sequence ID" value="KDB54327.1"/>
    <property type="molecule type" value="Genomic_DNA"/>
</dbReference>
<proteinExistence type="predicted"/>
<feature type="domain" description="NADP-dependent oxidoreductase" evidence="3">
    <location>
        <begin position="85"/>
        <end position="370"/>
    </location>
</feature>